<dbReference type="AlphaFoldDB" id="A0A2J7RKE5"/>
<keyword evidence="6" id="KW-1185">Reference proteome</keyword>
<organism evidence="5 6">
    <name type="scientific">Cryptotermes secundus</name>
    <dbReference type="NCBI Taxonomy" id="105785"/>
    <lineage>
        <taxon>Eukaryota</taxon>
        <taxon>Metazoa</taxon>
        <taxon>Ecdysozoa</taxon>
        <taxon>Arthropoda</taxon>
        <taxon>Hexapoda</taxon>
        <taxon>Insecta</taxon>
        <taxon>Pterygota</taxon>
        <taxon>Neoptera</taxon>
        <taxon>Polyneoptera</taxon>
        <taxon>Dictyoptera</taxon>
        <taxon>Blattodea</taxon>
        <taxon>Blattoidea</taxon>
        <taxon>Termitoidae</taxon>
        <taxon>Kalotermitidae</taxon>
        <taxon>Cryptotermitinae</taxon>
        <taxon>Cryptotermes</taxon>
    </lineage>
</organism>
<protein>
    <recommendedName>
        <fullName evidence="4">RING-type domain-containing protein</fullName>
    </recommendedName>
</protein>
<keyword evidence="1" id="KW-0863">Zinc-finger</keyword>
<comment type="caution">
    <text evidence="5">The sequence shown here is derived from an EMBL/GenBank/DDBJ whole genome shotgun (WGS) entry which is preliminary data.</text>
</comment>
<keyword evidence="3" id="KW-0472">Membrane</keyword>
<gene>
    <name evidence="5" type="ORF">B7P43_G17741</name>
</gene>
<dbReference type="OrthoDB" id="8062037at2759"/>
<evidence type="ECO:0000256" key="3">
    <source>
        <dbReference type="SAM" id="Phobius"/>
    </source>
</evidence>
<dbReference type="InParanoid" id="A0A2J7RKE5"/>
<evidence type="ECO:0000256" key="2">
    <source>
        <dbReference type="ARBA" id="ARBA00022833"/>
    </source>
</evidence>
<dbReference type="EMBL" id="NEVH01002774">
    <property type="protein sequence ID" value="PNF41314.1"/>
    <property type="molecule type" value="Genomic_DNA"/>
</dbReference>
<dbReference type="InterPro" id="IPR001841">
    <property type="entry name" value="Znf_RING"/>
</dbReference>
<reference evidence="5 6" key="1">
    <citation type="submission" date="2017-12" db="EMBL/GenBank/DDBJ databases">
        <title>Hemimetabolous genomes reveal molecular basis of termite eusociality.</title>
        <authorList>
            <person name="Harrison M.C."/>
            <person name="Jongepier E."/>
            <person name="Robertson H.M."/>
            <person name="Arning N."/>
            <person name="Bitard-Feildel T."/>
            <person name="Chao H."/>
            <person name="Childers C.P."/>
            <person name="Dinh H."/>
            <person name="Doddapaneni H."/>
            <person name="Dugan S."/>
            <person name="Gowin J."/>
            <person name="Greiner C."/>
            <person name="Han Y."/>
            <person name="Hu H."/>
            <person name="Hughes D.S.T."/>
            <person name="Huylmans A.-K."/>
            <person name="Kemena C."/>
            <person name="Kremer L.P.M."/>
            <person name="Lee S.L."/>
            <person name="Lopez-Ezquerra A."/>
            <person name="Mallet L."/>
            <person name="Monroy-Kuhn J.M."/>
            <person name="Moser A."/>
            <person name="Murali S.C."/>
            <person name="Muzny D.M."/>
            <person name="Otani S."/>
            <person name="Piulachs M.-D."/>
            <person name="Poelchau M."/>
            <person name="Qu J."/>
            <person name="Schaub F."/>
            <person name="Wada-Katsumata A."/>
            <person name="Worley K.C."/>
            <person name="Xie Q."/>
            <person name="Ylla G."/>
            <person name="Poulsen M."/>
            <person name="Gibbs R.A."/>
            <person name="Schal C."/>
            <person name="Richards S."/>
            <person name="Belles X."/>
            <person name="Korb J."/>
            <person name="Bornberg-Bauer E."/>
        </authorList>
    </citation>
    <scope>NUCLEOTIDE SEQUENCE [LARGE SCALE GENOMIC DNA]</scope>
    <source>
        <tissue evidence="5">Whole body</tissue>
    </source>
</reference>
<dbReference type="SMART" id="SM00184">
    <property type="entry name" value="RING"/>
    <property type="match status" value="1"/>
</dbReference>
<dbReference type="Proteomes" id="UP000235965">
    <property type="component" value="Unassembled WGS sequence"/>
</dbReference>
<dbReference type="SUPFAM" id="SSF57850">
    <property type="entry name" value="RING/U-box"/>
    <property type="match status" value="1"/>
</dbReference>
<dbReference type="Pfam" id="PF17123">
    <property type="entry name" value="zf-RING_11"/>
    <property type="match status" value="1"/>
</dbReference>
<feature type="domain" description="RING-type" evidence="4">
    <location>
        <begin position="59"/>
        <end position="95"/>
    </location>
</feature>
<keyword evidence="1" id="KW-0479">Metal-binding</keyword>
<name>A0A2J7RKE5_9NEOP</name>
<dbReference type="STRING" id="105785.A0A2J7RKE5"/>
<proteinExistence type="predicted"/>
<keyword evidence="3" id="KW-0812">Transmembrane</keyword>
<evidence type="ECO:0000313" key="5">
    <source>
        <dbReference type="EMBL" id="PNF41314.1"/>
    </source>
</evidence>
<accession>A0A2J7RKE5</accession>
<evidence type="ECO:0000259" key="4">
    <source>
        <dbReference type="SMART" id="SM00184"/>
    </source>
</evidence>
<dbReference type="GO" id="GO:0008270">
    <property type="term" value="F:zinc ion binding"/>
    <property type="evidence" value="ECO:0007669"/>
    <property type="project" value="UniProtKB-KW"/>
</dbReference>
<feature type="transmembrane region" description="Helical" evidence="3">
    <location>
        <begin position="15"/>
        <end position="36"/>
    </location>
</feature>
<evidence type="ECO:0000256" key="1">
    <source>
        <dbReference type="ARBA" id="ARBA00022771"/>
    </source>
</evidence>
<keyword evidence="2" id="KW-0862">Zinc</keyword>
<sequence length="95" mass="10477">MEREEKQKSGGGSGITAGIICSVIGAAIGAFGYHIWNKKEEVKHSHSKPKNVYNDDGRCPICLSPFEELRVLPCGHQYHNACMNEGEKYNVSLIV</sequence>
<keyword evidence="3" id="KW-1133">Transmembrane helix</keyword>
<evidence type="ECO:0000313" key="6">
    <source>
        <dbReference type="Proteomes" id="UP000235965"/>
    </source>
</evidence>
<dbReference type="Gene3D" id="3.30.40.10">
    <property type="entry name" value="Zinc/RING finger domain, C3HC4 (zinc finger)"/>
    <property type="match status" value="1"/>
</dbReference>
<dbReference type="InterPro" id="IPR013083">
    <property type="entry name" value="Znf_RING/FYVE/PHD"/>
</dbReference>